<reference evidence="1 2" key="1">
    <citation type="submission" date="2020-08" db="EMBL/GenBank/DDBJ databases">
        <title>Sequencing the genomes of 1000 actinobacteria strains.</title>
        <authorList>
            <person name="Klenk H.-P."/>
        </authorList>
    </citation>
    <scope>NUCLEOTIDE SEQUENCE [LARGE SCALE GENOMIC DNA]</scope>
    <source>
        <strain evidence="1 2">DSM 41654</strain>
    </source>
</reference>
<evidence type="ECO:0000313" key="1">
    <source>
        <dbReference type="EMBL" id="MBB4926018.1"/>
    </source>
</evidence>
<keyword evidence="2" id="KW-1185">Reference proteome</keyword>
<dbReference type="RefSeq" id="WP_184938707.1">
    <property type="nucleotide sequence ID" value="NZ_JACHJV010000001.1"/>
</dbReference>
<evidence type="ECO:0000313" key="2">
    <source>
        <dbReference type="Proteomes" id="UP000540506"/>
    </source>
</evidence>
<dbReference type="AlphaFoldDB" id="A0A7W7R6H1"/>
<accession>A0A7W7R6H1</accession>
<dbReference type="EMBL" id="JACHJV010000001">
    <property type="protein sequence ID" value="MBB4926018.1"/>
    <property type="molecule type" value="Genomic_DNA"/>
</dbReference>
<gene>
    <name evidence="1" type="ORF">FHR34_005011</name>
</gene>
<proteinExistence type="predicted"/>
<organism evidence="1 2">
    <name type="scientific">Kitasatospora kifunensis</name>
    <name type="common">Streptomyces kifunensis</name>
    <dbReference type="NCBI Taxonomy" id="58351"/>
    <lineage>
        <taxon>Bacteria</taxon>
        <taxon>Bacillati</taxon>
        <taxon>Actinomycetota</taxon>
        <taxon>Actinomycetes</taxon>
        <taxon>Kitasatosporales</taxon>
        <taxon>Streptomycetaceae</taxon>
        <taxon>Kitasatospora</taxon>
    </lineage>
</organism>
<sequence>MSEWTWEFLPDADAVVAGLPPEVVKEVEGIAAELSVVNSMVYLDGPDFQDAGPGLRSVSRPDLMVFYITDVRGEAIFIVRVHHYG</sequence>
<dbReference type="Proteomes" id="UP000540506">
    <property type="component" value="Unassembled WGS sequence"/>
</dbReference>
<comment type="caution">
    <text evidence="1">The sequence shown here is derived from an EMBL/GenBank/DDBJ whole genome shotgun (WGS) entry which is preliminary data.</text>
</comment>
<name>A0A7W7R6H1_KITKI</name>
<protein>
    <submittedName>
        <fullName evidence="1">Uncharacterized protein</fullName>
    </submittedName>
</protein>